<evidence type="ECO:0000313" key="1">
    <source>
        <dbReference type="EMBL" id="OYQ27672.1"/>
    </source>
</evidence>
<protein>
    <submittedName>
        <fullName evidence="1">Uncharacterized protein</fullName>
    </submittedName>
</protein>
<dbReference type="AlphaFoldDB" id="A0A255YEK0"/>
<reference evidence="1 2" key="1">
    <citation type="submission" date="2017-07" db="EMBL/GenBank/DDBJ databases">
        <title>Sandarakinorhabdus cyanobacteriorum sp. nov., a novel bacterium isolated from cyanobacterial aggregates in a eutrophic lake.</title>
        <authorList>
            <person name="Cai H."/>
        </authorList>
    </citation>
    <scope>NUCLEOTIDE SEQUENCE [LARGE SCALE GENOMIC DNA]</scope>
    <source>
        <strain evidence="1 2">TH057</strain>
    </source>
</reference>
<name>A0A255YEK0_9SPHN</name>
<dbReference type="RefSeq" id="WP_094473985.1">
    <property type="nucleotide sequence ID" value="NZ_NOXT01000113.1"/>
</dbReference>
<dbReference type="OrthoDB" id="7596386at2"/>
<accession>A0A255YEK0</accession>
<proteinExistence type="predicted"/>
<sequence>MAKFADASVLDAALAVVAGATRLVVTNGQPADVAAADAARLAETTLGPGDFSLGTSAGGGRRLTVAGKAGLVALANGTADHVALIDDGAGRVLQVTTCPPAAVLAGVALNVAGWDFVIGAPL</sequence>
<comment type="caution">
    <text evidence="1">The sequence shown here is derived from an EMBL/GenBank/DDBJ whole genome shotgun (WGS) entry which is preliminary data.</text>
</comment>
<evidence type="ECO:0000313" key="2">
    <source>
        <dbReference type="Proteomes" id="UP000216991"/>
    </source>
</evidence>
<organism evidence="1 2">
    <name type="scientific">Sandarakinorhabdus cyanobacteriorum</name>
    <dbReference type="NCBI Taxonomy" id="1981098"/>
    <lineage>
        <taxon>Bacteria</taxon>
        <taxon>Pseudomonadati</taxon>
        <taxon>Pseudomonadota</taxon>
        <taxon>Alphaproteobacteria</taxon>
        <taxon>Sphingomonadales</taxon>
        <taxon>Sphingosinicellaceae</taxon>
        <taxon>Sandarakinorhabdus</taxon>
    </lineage>
</organism>
<dbReference type="Proteomes" id="UP000216991">
    <property type="component" value="Unassembled WGS sequence"/>
</dbReference>
<dbReference type="EMBL" id="NOXT01000113">
    <property type="protein sequence ID" value="OYQ27672.1"/>
    <property type="molecule type" value="Genomic_DNA"/>
</dbReference>
<gene>
    <name evidence="1" type="ORF">CHU93_10430</name>
</gene>
<keyword evidence="2" id="KW-1185">Reference proteome</keyword>